<evidence type="ECO:0000256" key="3">
    <source>
        <dbReference type="ARBA" id="ARBA00012967"/>
    </source>
</evidence>
<evidence type="ECO:0000313" key="12">
    <source>
        <dbReference type="Proteomes" id="UP000233524"/>
    </source>
</evidence>
<comment type="similarity">
    <text evidence="2">Belongs to the LDH/MDH superfamily. LDH family.</text>
</comment>
<dbReference type="GO" id="GO:0006089">
    <property type="term" value="P:lactate metabolic process"/>
    <property type="evidence" value="ECO:0007669"/>
    <property type="project" value="TreeGrafter"/>
</dbReference>
<keyword evidence="12" id="KW-1185">Reference proteome</keyword>
<name>A0A2N3NKW5_9PEZI</name>
<evidence type="ECO:0000256" key="5">
    <source>
        <dbReference type="ARBA" id="ARBA00023027"/>
    </source>
</evidence>
<evidence type="ECO:0000256" key="8">
    <source>
        <dbReference type="RuleBase" id="RU000496"/>
    </source>
</evidence>
<dbReference type="InterPro" id="IPR036291">
    <property type="entry name" value="NAD(P)-bd_dom_sf"/>
</dbReference>
<dbReference type="SUPFAM" id="SSF51735">
    <property type="entry name" value="NAD(P)-binding Rossmann-fold domains"/>
    <property type="match status" value="1"/>
</dbReference>
<dbReference type="EC" id="1.1.1.27" evidence="3 8"/>
<dbReference type="PRINTS" id="PR00086">
    <property type="entry name" value="LLDHDRGNASE"/>
</dbReference>
<dbReference type="GO" id="GO:0004459">
    <property type="term" value="F:L-lactate dehydrogenase (NAD+) activity"/>
    <property type="evidence" value="ECO:0007669"/>
    <property type="project" value="UniProtKB-EC"/>
</dbReference>
<organism evidence="11 12">
    <name type="scientific">Lomentospora prolificans</name>
    <dbReference type="NCBI Taxonomy" id="41688"/>
    <lineage>
        <taxon>Eukaryota</taxon>
        <taxon>Fungi</taxon>
        <taxon>Dikarya</taxon>
        <taxon>Ascomycota</taxon>
        <taxon>Pezizomycotina</taxon>
        <taxon>Sordariomycetes</taxon>
        <taxon>Hypocreomycetidae</taxon>
        <taxon>Microascales</taxon>
        <taxon>Microascaceae</taxon>
        <taxon>Lomentospora</taxon>
    </lineage>
</organism>
<keyword evidence="4 8" id="KW-0560">Oxidoreductase</keyword>
<dbReference type="SUPFAM" id="SSF56327">
    <property type="entry name" value="LDH C-terminal domain-like"/>
    <property type="match status" value="1"/>
</dbReference>
<dbReference type="Gene3D" id="3.90.110.10">
    <property type="entry name" value="Lactate dehydrogenase/glycoside hydrolase, family 4, C-terminal"/>
    <property type="match status" value="1"/>
</dbReference>
<dbReference type="InterPro" id="IPR001557">
    <property type="entry name" value="L-lactate/malate_DH"/>
</dbReference>
<dbReference type="Gene3D" id="3.40.50.720">
    <property type="entry name" value="NAD(P)-binding Rossmann-like Domain"/>
    <property type="match status" value="1"/>
</dbReference>
<feature type="binding site" evidence="7">
    <location>
        <begin position="17"/>
        <end position="22"/>
    </location>
    <ligand>
        <name>NAD(+)</name>
        <dbReference type="ChEBI" id="CHEBI:57540"/>
    </ligand>
</feature>
<dbReference type="UniPathway" id="UPA00554">
    <property type="reaction ID" value="UER00611"/>
</dbReference>
<feature type="binding site" evidence="7">
    <location>
        <position position="101"/>
    </location>
    <ligand>
        <name>NAD(+)</name>
        <dbReference type="ChEBI" id="CHEBI:57540"/>
    </ligand>
</feature>
<evidence type="ECO:0000313" key="11">
    <source>
        <dbReference type="EMBL" id="PKS13048.1"/>
    </source>
</evidence>
<evidence type="ECO:0000256" key="1">
    <source>
        <dbReference type="ARBA" id="ARBA00004843"/>
    </source>
</evidence>
<dbReference type="PROSITE" id="PS00064">
    <property type="entry name" value="L_LDH"/>
    <property type="match status" value="1"/>
</dbReference>
<dbReference type="PANTHER" id="PTHR43128:SF16">
    <property type="entry name" value="L-LACTATE DEHYDROGENASE"/>
    <property type="match status" value="1"/>
</dbReference>
<dbReference type="Pfam" id="PF02866">
    <property type="entry name" value="Ldh_1_C"/>
    <property type="match status" value="1"/>
</dbReference>
<evidence type="ECO:0000256" key="2">
    <source>
        <dbReference type="ARBA" id="ARBA00006054"/>
    </source>
</evidence>
<dbReference type="STRING" id="41688.A0A2N3NKW5"/>
<dbReference type="CDD" id="cd00300">
    <property type="entry name" value="LDH_like"/>
    <property type="match status" value="1"/>
</dbReference>
<dbReference type="InterPro" id="IPR001236">
    <property type="entry name" value="Lactate/malate_DH_N"/>
</dbReference>
<feature type="binding site" evidence="7">
    <location>
        <position position="42"/>
    </location>
    <ligand>
        <name>NAD(+)</name>
        <dbReference type="ChEBI" id="CHEBI:57540"/>
    </ligand>
</feature>
<dbReference type="OrthoDB" id="6270329at2759"/>
<dbReference type="PANTHER" id="PTHR43128">
    <property type="entry name" value="L-2-HYDROXYCARBOXYLATE DEHYDROGENASE (NAD(P)(+))"/>
    <property type="match status" value="1"/>
</dbReference>
<dbReference type="EMBL" id="NLAX01000002">
    <property type="protein sequence ID" value="PKS13048.1"/>
    <property type="molecule type" value="Genomic_DNA"/>
</dbReference>
<comment type="catalytic activity">
    <reaction evidence="8">
        <text>(S)-lactate + NAD(+) = pyruvate + NADH + H(+)</text>
        <dbReference type="Rhea" id="RHEA:23444"/>
        <dbReference type="ChEBI" id="CHEBI:15361"/>
        <dbReference type="ChEBI" id="CHEBI:15378"/>
        <dbReference type="ChEBI" id="CHEBI:16651"/>
        <dbReference type="ChEBI" id="CHEBI:57540"/>
        <dbReference type="ChEBI" id="CHEBI:57945"/>
        <dbReference type="EC" id="1.1.1.27"/>
    </reaction>
</comment>
<dbReference type="AlphaFoldDB" id="A0A2N3NKW5"/>
<dbReference type="InterPro" id="IPR015955">
    <property type="entry name" value="Lactate_DH/Glyco_Ohase_4_C"/>
</dbReference>
<comment type="caution">
    <text evidence="11">The sequence shown here is derived from an EMBL/GenBank/DDBJ whole genome shotgun (WGS) entry which is preliminary data.</text>
</comment>
<comment type="pathway">
    <text evidence="1 8">Fermentation; pyruvate fermentation to lactate; (S)-lactate from pyruvate: step 1/1.</text>
</comment>
<evidence type="ECO:0000256" key="4">
    <source>
        <dbReference type="ARBA" id="ARBA00023002"/>
    </source>
</evidence>
<feature type="domain" description="Lactate/malate dehydrogenase C-terminal" evidence="10">
    <location>
        <begin position="151"/>
        <end position="309"/>
    </location>
</feature>
<proteinExistence type="inferred from homology"/>
<reference evidence="11 12" key="1">
    <citation type="journal article" date="2017" name="G3 (Bethesda)">
        <title>First Draft Genome Sequence of the Pathogenic Fungus Lomentospora prolificans (Formerly Scedosporium prolificans).</title>
        <authorList>
            <person name="Luo R."/>
            <person name="Zimin A."/>
            <person name="Workman R."/>
            <person name="Fan Y."/>
            <person name="Pertea G."/>
            <person name="Grossman N."/>
            <person name="Wear M.P."/>
            <person name="Jia B."/>
            <person name="Miller H."/>
            <person name="Casadevall A."/>
            <person name="Timp W."/>
            <person name="Zhang S.X."/>
            <person name="Salzberg S.L."/>
        </authorList>
    </citation>
    <scope>NUCLEOTIDE SEQUENCE [LARGE SCALE GENOMIC DNA]</scope>
    <source>
        <strain evidence="11 12">JHH-5317</strain>
    </source>
</reference>
<evidence type="ECO:0000259" key="10">
    <source>
        <dbReference type="Pfam" id="PF02866"/>
    </source>
</evidence>
<evidence type="ECO:0000256" key="7">
    <source>
        <dbReference type="PIRSR" id="PIRSR000102-3"/>
    </source>
</evidence>
<feature type="active site" description="Proton acceptor" evidence="6">
    <location>
        <position position="181"/>
    </location>
</feature>
<dbReference type="InterPro" id="IPR018177">
    <property type="entry name" value="L-lactate_DH_AS"/>
</dbReference>
<dbReference type="Pfam" id="PF00056">
    <property type="entry name" value="Ldh_1_N"/>
    <property type="match status" value="1"/>
</dbReference>
<evidence type="ECO:0000256" key="6">
    <source>
        <dbReference type="PIRSR" id="PIRSR000102-1"/>
    </source>
</evidence>
<protein>
    <recommendedName>
        <fullName evidence="3 8">L-lactate dehydrogenase</fullName>
        <ecNumber evidence="3 8">1.1.1.27</ecNumber>
    </recommendedName>
</protein>
<dbReference type="VEuPathDB" id="FungiDB:jhhlp_000389"/>
<dbReference type="Proteomes" id="UP000233524">
    <property type="component" value="Unassembled WGS sequence"/>
</dbReference>
<feature type="binding site" evidence="7">
    <location>
        <begin position="124"/>
        <end position="126"/>
    </location>
    <ligand>
        <name>NAD(+)</name>
        <dbReference type="ChEBI" id="CHEBI:57540"/>
    </ligand>
</feature>
<dbReference type="PIRSF" id="PIRSF000102">
    <property type="entry name" value="Lac_mal_DH"/>
    <property type="match status" value="1"/>
</dbReference>
<gene>
    <name evidence="11" type="ORF">jhhlp_000389</name>
</gene>
<dbReference type="InParanoid" id="A0A2N3NKW5"/>
<feature type="domain" description="Lactate/malate dehydrogenase N-terminal" evidence="9">
    <location>
        <begin position="12"/>
        <end position="148"/>
    </location>
</feature>
<accession>A0A2N3NKW5</accession>
<sequence length="317" mass="33501">MVLFETSRQTTRIAIVGAGDVGAACAFACIMNHVAGEILLIDVKESFRDAQVLDLGDAAYRGTPSVRAGTLQEAGQCDIVVVTAGAKQKPGESRLQLIGRNINILSTVIEGMKPFRKDAILLLVANPVDVLTCFAQEVAGLPKEQVIGSGTFLDSIRLRGRLSEKIGISQNSIEAFVLGEHGDSQFVAWSIATVSGVPLSKAVPDGTFDREKTAESCRNAAATIIDGKGATSFGIGAIVSSICSAILFDKHLVRPISHWVPELSCCISLPVVLGRRGASRTIPLNLSDDEQAALESSAATLRAVIEDVRKDFKQAGA</sequence>
<keyword evidence="5 7" id="KW-0520">NAD</keyword>
<evidence type="ECO:0000259" key="9">
    <source>
        <dbReference type="Pfam" id="PF00056"/>
    </source>
</evidence>
<dbReference type="InterPro" id="IPR022383">
    <property type="entry name" value="Lactate/malate_DH_C"/>
</dbReference>